<evidence type="ECO:0000313" key="3">
    <source>
        <dbReference type="Proteomes" id="UP000008288"/>
    </source>
</evidence>
<proteinExistence type="predicted"/>
<dbReference type="RefSeq" id="NP_064257.1">
    <property type="nucleotide sequence ID" value="NC_002512.2"/>
</dbReference>
<keyword evidence="1" id="KW-1133">Transmembrane helix</keyword>
<accession>Q9DW46</accession>
<dbReference type="Gene3D" id="3.30.500.30">
    <property type="match status" value="1"/>
</dbReference>
<organism evidence="2 3">
    <name type="scientific">Rat cytomegalovirus (strain Maastricht)</name>
    <dbReference type="NCBI Taxonomy" id="79700"/>
    <lineage>
        <taxon>Viruses</taxon>
        <taxon>Duplodnaviria</taxon>
        <taxon>Heunggongvirae</taxon>
        <taxon>Peploviricota</taxon>
        <taxon>Herviviricetes</taxon>
        <taxon>Herpesvirales</taxon>
        <taxon>Orthoherpesviridae</taxon>
        <taxon>Betaherpesvirinae</taxon>
        <taxon>Muromegalovirus</taxon>
        <taxon>Muromegalovirus muridbeta2</taxon>
        <taxon>Murid betaherpesvirus 2</taxon>
    </lineage>
</organism>
<reference evidence="2 3" key="7">
    <citation type="journal article" date="1999" name="J. Virol.">
        <title>Deletion of the R78 G protein-coupled receptor gene from rat cytomegalovirus results in an attenuated, syncytium-inducing mutant strain.</title>
        <authorList>
            <person name="Beisser P.S."/>
            <person name="Grauls G."/>
            <person name="Bruggeman C.A."/>
            <person name="Vink C."/>
        </authorList>
    </citation>
    <scope>NUCLEOTIDE SEQUENCE [LARGE SCALE GENOMIC DNA]</scope>
    <source>
        <strain evidence="2 3">Maastricht</strain>
    </source>
</reference>
<gene>
    <name evidence="2" type="primary">r150</name>
</gene>
<dbReference type="Proteomes" id="UP000008288">
    <property type="component" value="Segment"/>
</dbReference>
<evidence type="ECO:0000256" key="1">
    <source>
        <dbReference type="SAM" id="Phobius"/>
    </source>
</evidence>
<keyword evidence="1" id="KW-0812">Transmembrane</keyword>
<name>Q9DW46_RCMVM</name>
<reference evidence="2 3" key="5">
    <citation type="journal article" date="1998" name="Virology">
        <title>The Maastricht strain and England strain of rat cytomegalovirus represent different betaherpesvirus species rather than strains.</title>
        <authorList>
            <person name="Beisser P.S."/>
            <person name="Kaptein S.J."/>
            <person name="Beuken E."/>
            <person name="Bruggeman C.A."/>
            <person name="Vink C."/>
        </authorList>
    </citation>
    <scope>NUCLEOTIDE SEQUENCE [LARGE SCALE GENOMIC DNA]</scope>
    <source>
        <strain evidence="2 3">Maastricht</strain>
    </source>
</reference>
<reference evidence="2 3" key="8">
    <citation type="journal article" date="2000" name="J. Virol.">
        <title>The r144 major histocompatibility complex class I-like gene of rat cytomegalovirus is dispensable for both acute and long-term infection in the immunocompromised host.</title>
        <authorList>
            <person name="Beisser P.S."/>
            <person name="Kloover J.S."/>
            <person name="Grauls G.E."/>
            <person name="Blok M.J."/>
            <person name="Bruggeman C.A."/>
            <person name="Vink C."/>
        </authorList>
    </citation>
    <scope>NUCLEOTIDE SEQUENCE [LARGE SCALE GENOMIC DNA]</scope>
    <source>
        <strain evidence="2 3">Maastricht</strain>
    </source>
</reference>
<reference evidence="2 3" key="9">
    <citation type="journal article" date="2000" name="J. Virol.">
        <title>Complete DNA sequence of the rat cytomegalovirus genome.</title>
        <authorList>
            <person name="Vink C."/>
            <person name="Beuken E."/>
            <person name="Bruggeman C.A."/>
        </authorList>
    </citation>
    <scope>NUCLEOTIDE SEQUENCE [LARGE SCALE GENOMIC DNA]</scope>
    <source>
        <strain evidence="2 3">Maastricht</strain>
    </source>
</reference>
<organismHost>
    <name type="scientific">Rattus</name>
    <name type="common">rats</name>
    <dbReference type="NCBI Taxonomy" id="10114"/>
</organismHost>
<reference evidence="2 3" key="4">
    <citation type="journal article" date="1998" name="J. Virol.">
        <title>The R33 G protein-coupled receptor gene of rat cytomegalovirus plays an essential role in the pathogenesis of viral infection.</title>
        <authorList>
            <person name="Beisser P.S."/>
            <person name="Vink C."/>
            <person name="Van Dam J.G."/>
            <person name="Grauls G."/>
            <person name="Vanherle S.J."/>
            <person name="Bruggeman C.A."/>
        </authorList>
    </citation>
    <scope>NUCLEOTIDE SEQUENCE [LARGE SCALE GENOMIC DNA]</scope>
    <source>
        <strain evidence="2 3">Maastricht</strain>
    </source>
</reference>
<reference evidence="2 3" key="1">
    <citation type="journal article" date="1996" name="J. Gen. Virol.">
        <title>Cloning and sequence analysis of the genes encoding DNA polymerase, glycoprotein B, ICP18.5 and major DNA-binding protein of rat cytomegalovirus.</title>
        <authorList>
            <person name="Beuken E."/>
            <person name="Slobbe R."/>
            <person name="Bruggeman C.A."/>
            <person name="Vink C."/>
        </authorList>
    </citation>
    <scope>NUCLEOTIDE SEQUENCE [LARGE SCALE GENOMIC DNA]</scope>
    <source>
        <strain evidence="2 3">Maastricht</strain>
    </source>
</reference>
<reference evidence="2 3" key="10">
    <citation type="journal article" date="2000" name="Virus Res.">
        <title>Rat cytomegalovirus R89 is a highly conserved gene which expresses a spliced transcript.</title>
        <authorList>
            <person name="Gruijthuijsen Y.K."/>
            <person name="Beuken E."/>
            <person name="Bruggeman C.A."/>
            <person name="Vink C."/>
        </authorList>
    </citation>
    <scope>NUCLEOTIDE SEQUENCE [LARGE SCALE GENOMIC DNA]</scope>
    <source>
        <strain evidence="2 3">Maastricht</strain>
    </source>
</reference>
<feature type="transmembrane region" description="Helical" evidence="1">
    <location>
        <begin position="328"/>
        <end position="357"/>
    </location>
</feature>
<reference evidence="2 3" key="6">
    <citation type="journal article" date="1999" name="J. Gen. Virol.">
        <title>The rat cytomegalovirus R32 gene encodes a virion-associated protein that elicits a strong humoral immune response in infected rats.</title>
        <authorList>
            <person name="Beuken E."/>
            <person name="Grauls G."/>
            <person name="Bruggeman C.A."/>
            <person name="Vink C."/>
        </authorList>
    </citation>
    <scope>NUCLEOTIDE SEQUENCE [LARGE SCALE GENOMIC DNA]</scope>
    <source>
        <strain evidence="2 3">Maastricht</strain>
    </source>
</reference>
<keyword evidence="1" id="KW-0472">Membrane</keyword>
<reference evidence="2 3" key="3">
    <citation type="journal article" date="1997" name="J. Gen. Virol.">
        <title>Cloning and functional characterization of the origin of lytic-phase DNA replication of rat cytomegalovirus.</title>
        <authorList>
            <person name="Vink C."/>
            <person name="Beuken E."/>
            <person name="Bruggeman C.A."/>
        </authorList>
    </citation>
    <scope>NUCLEOTIDE SEQUENCE [LARGE SCALE GENOMIC DNA]</scope>
    <source>
        <strain evidence="2 3">Maastricht</strain>
    </source>
</reference>
<dbReference type="KEGG" id="vg:940313"/>
<keyword evidence="3" id="KW-1185">Reference proteome</keyword>
<evidence type="ECO:0000313" key="2">
    <source>
        <dbReference type="EMBL" id="AAF99244.1"/>
    </source>
</evidence>
<sequence length="390" mass="43378">MTYGVLIAILILLRTAATIWAVECGSGDTIPDPTKPSILIQFILSSRNGTAPLIGSIRVNWSLPIAFLDSDGTVRDPMGFIGDTSGNLPEIRYMLQYEEMFKTFRMKKNNDYTSEIVVQVACHFVPCLRKCQVVYDINDDVKSSAHIYWDGTQPSIRVNDPDRVVSTGDMVHAGRYMVLGTCTDLLRNHARKIYDRWAAVFRRIRNAASYYSSSLVFQYSPEYPRDIFCQLRTASPLPFVLVIEGPGMPPIVSEEARTERECTVATIANLVPPDGYDVNQLVCTVMSPLGGNSSVKGPKRVYPETFQGGIVKEYRPGVHYYYPEPKNWNTFVCMMIVGAVITIVFATLIKVIAYILVGAPTGMSGKSNMITKPSLTTGNGVCESCRKKFQ</sequence>
<reference evidence="2 3" key="2">
    <citation type="journal article" date="1996" name="J. Virol.">
        <title>Structure of the rat cytomegalovirus genome termini.</title>
        <authorList>
            <person name="Vink C."/>
            <person name="Beuken E."/>
            <person name="Bruggeman C.A."/>
        </authorList>
    </citation>
    <scope>NUCLEOTIDE SEQUENCE [LARGE SCALE GENOMIC DNA]</scope>
    <source>
        <strain evidence="2 3">Maastricht</strain>
    </source>
</reference>
<protein>
    <submittedName>
        <fullName evidence="2">Pr150</fullName>
    </submittedName>
</protein>
<dbReference type="EMBL" id="AF232689">
    <property type="protein sequence ID" value="AAF99244.1"/>
    <property type="molecule type" value="Genomic_DNA"/>
</dbReference>
<dbReference type="GeneID" id="940313"/>